<dbReference type="KEGG" id="psuu:Psuf_059720"/>
<name>A0A6F8YRH3_9ACTN</name>
<dbReference type="PANTHER" id="PTHR34598">
    <property type="entry name" value="BLL6449 PROTEIN"/>
    <property type="match status" value="1"/>
</dbReference>
<dbReference type="GO" id="GO:0016491">
    <property type="term" value="F:oxidoreductase activity"/>
    <property type="evidence" value="ECO:0007669"/>
    <property type="project" value="InterPro"/>
</dbReference>
<proteinExistence type="predicted"/>
<dbReference type="GO" id="GO:0032259">
    <property type="term" value="P:methylation"/>
    <property type="evidence" value="ECO:0007669"/>
    <property type="project" value="UniProtKB-KW"/>
</dbReference>
<keyword evidence="2" id="KW-1185">Reference proteome</keyword>
<evidence type="ECO:0000313" key="2">
    <source>
        <dbReference type="Proteomes" id="UP000503011"/>
    </source>
</evidence>
<keyword evidence="1" id="KW-0489">Methyltransferase</keyword>
<dbReference type="GO" id="GO:0008168">
    <property type="term" value="F:methyltransferase activity"/>
    <property type="evidence" value="ECO:0007669"/>
    <property type="project" value="UniProtKB-KW"/>
</dbReference>
<dbReference type="InterPro" id="IPR044053">
    <property type="entry name" value="AsaB-like"/>
</dbReference>
<dbReference type="Proteomes" id="UP000503011">
    <property type="component" value="Chromosome"/>
</dbReference>
<evidence type="ECO:0000313" key="1">
    <source>
        <dbReference type="EMBL" id="BCB88659.1"/>
    </source>
</evidence>
<organism evidence="1 2">
    <name type="scientific">Phytohabitans suffuscus</name>
    <dbReference type="NCBI Taxonomy" id="624315"/>
    <lineage>
        <taxon>Bacteria</taxon>
        <taxon>Bacillati</taxon>
        <taxon>Actinomycetota</taxon>
        <taxon>Actinomycetes</taxon>
        <taxon>Micromonosporales</taxon>
        <taxon>Micromonosporaceae</taxon>
    </lineage>
</organism>
<keyword evidence="1" id="KW-0808">Transferase</keyword>
<dbReference type="NCBIfam" id="NF041278">
    <property type="entry name" value="CmcJ_NvfI_EfuI"/>
    <property type="match status" value="1"/>
</dbReference>
<sequence>MPTVTAPLCYSAALTPAGPHDGWVIDALSNPPEIVRNFRKEEVEVTITDLRDAALRPTLDDMGFEYAAFPTIVDPQAIAENSTPALESYQHETTELLKARTGAEEVVFFDSTLRRQETGVRPDGPNQSPHLRVHVDQTPRSALARAERHGLSGREFERFQIVNVWRPLLYPVRNYPIAVCDYRTLDPTTDLVATRLNFPAWLKDRESYSVKFNPSHHWYYWRSLSPDEVVMFKCYDSASRGLTPTGDESGYPGLIDTAGLCPHTAFVDPAGPTTGRLRTSVELRALLFYHFTADRRRTPRSSC</sequence>
<dbReference type="AlphaFoldDB" id="A0A6F8YRH3"/>
<reference evidence="1 2" key="2">
    <citation type="submission" date="2020-03" db="EMBL/GenBank/DDBJ databases">
        <authorList>
            <person name="Ichikawa N."/>
            <person name="Kimura A."/>
            <person name="Kitahashi Y."/>
            <person name="Uohara A."/>
        </authorList>
    </citation>
    <scope>NUCLEOTIDE SEQUENCE [LARGE SCALE GENOMIC DNA]</scope>
    <source>
        <strain evidence="1 2">NBRC 105367</strain>
    </source>
</reference>
<gene>
    <name evidence="1" type="ORF">Psuf_059720</name>
</gene>
<reference evidence="1 2" key="1">
    <citation type="submission" date="2020-03" db="EMBL/GenBank/DDBJ databases">
        <title>Whole genome shotgun sequence of Phytohabitans suffuscus NBRC 105367.</title>
        <authorList>
            <person name="Komaki H."/>
            <person name="Tamura T."/>
        </authorList>
    </citation>
    <scope>NUCLEOTIDE SEQUENCE [LARGE SCALE GENOMIC DNA]</scope>
    <source>
        <strain evidence="1 2">NBRC 105367</strain>
    </source>
</reference>
<accession>A0A6F8YRH3</accession>
<protein>
    <submittedName>
        <fullName evidence="1">Methyltransferase</fullName>
    </submittedName>
</protein>
<dbReference type="EMBL" id="AP022871">
    <property type="protein sequence ID" value="BCB88659.1"/>
    <property type="molecule type" value="Genomic_DNA"/>
</dbReference>
<dbReference type="PANTHER" id="PTHR34598:SF3">
    <property type="entry name" value="OXIDOREDUCTASE AN1597"/>
    <property type="match status" value="1"/>
</dbReference>